<keyword evidence="1" id="KW-0472">Membrane</keyword>
<dbReference type="EMBL" id="RDQM01000014">
    <property type="protein sequence ID" value="RMW96039.1"/>
    <property type="molecule type" value="Genomic_DNA"/>
</dbReference>
<organism evidence="2 3">
    <name type="scientific">Allofranklinella schreckenbergeri</name>
    <dbReference type="NCBI Taxonomy" id="1076744"/>
    <lineage>
        <taxon>Bacteria</taxon>
        <taxon>Pseudomonadati</taxon>
        <taxon>Pseudomonadota</taxon>
        <taxon>Betaproteobacteria</taxon>
        <taxon>Burkholderiales</taxon>
        <taxon>Comamonadaceae</taxon>
        <taxon>Allofranklinella</taxon>
    </lineage>
</organism>
<gene>
    <name evidence="2" type="ORF">EBQ26_10560</name>
</gene>
<dbReference type="Proteomes" id="UP000267521">
    <property type="component" value="Unassembled WGS sequence"/>
</dbReference>
<feature type="transmembrane region" description="Helical" evidence="1">
    <location>
        <begin position="21"/>
        <end position="44"/>
    </location>
</feature>
<protein>
    <submittedName>
        <fullName evidence="2">Uncharacterized protein</fullName>
    </submittedName>
</protein>
<feature type="transmembrane region" description="Helical" evidence="1">
    <location>
        <begin position="50"/>
        <end position="83"/>
    </location>
</feature>
<proteinExistence type="predicted"/>
<keyword evidence="1" id="KW-0812">Transmembrane</keyword>
<dbReference type="RefSeq" id="WP_122238983.1">
    <property type="nucleotide sequence ID" value="NZ_RDQM01000014.1"/>
</dbReference>
<comment type="caution">
    <text evidence="2">The sequence shown here is derived from an EMBL/GenBank/DDBJ whole genome shotgun (WGS) entry which is preliminary data.</text>
</comment>
<dbReference type="AlphaFoldDB" id="A0A3M6PYA5"/>
<sequence>MSQSPAKKSPWLHWPPTRNEWLQALLLLAVIVLAPVLFYAVFVWQESLEAVLWPVLVAAGTALFLLFVVAMLMFAWTLLAGLFK</sequence>
<evidence type="ECO:0000313" key="3">
    <source>
        <dbReference type="Proteomes" id="UP000267521"/>
    </source>
</evidence>
<reference evidence="2 3" key="1">
    <citation type="submission" date="2018-10" db="EMBL/GenBank/DDBJ databases">
        <title>Comamonadaceae CDC group NO-1 genome sequencing and assembly.</title>
        <authorList>
            <person name="Bernier A.-M."/>
            <person name="Bernard K."/>
        </authorList>
    </citation>
    <scope>NUCLEOTIDE SEQUENCE [LARGE SCALE GENOMIC DNA]</scope>
    <source>
        <strain evidence="2 3">NML970147</strain>
    </source>
</reference>
<name>A0A3M6PYA5_9BURK</name>
<keyword evidence="1" id="KW-1133">Transmembrane helix</keyword>
<evidence type="ECO:0000313" key="2">
    <source>
        <dbReference type="EMBL" id="RMW96039.1"/>
    </source>
</evidence>
<accession>A0A3M6PYA5</accession>
<evidence type="ECO:0000256" key="1">
    <source>
        <dbReference type="SAM" id="Phobius"/>
    </source>
</evidence>